<proteinExistence type="predicted"/>
<name>A0ABW0KR71_9BACT</name>
<evidence type="ECO:0000256" key="3">
    <source>
        <dbReference type="ARBA" id="ARBA00023004"/>
    </source>
</evidence>
<keyword evidence="1" id="KW-0001">2Fe-2S</keyword>
<reference evidence="7" key="1">
    <citation type="journal article" date="2019" name="Int. J. Syst. Evol. Microbiol.">
        <title>The Global Catalogue of Microorganisms (GCM) 10K type strain sequencing project: providing services to taxonomists for standard genome sequencing and annotation.</title>
        <authorList>
            <consortium name="The Broad Institute Genomics Platform"/>
            <consortium name="The Broad Institute Genome Sequencing Center for Infectious Disease"/>
            <person name="Wu L."/>
            <person name="Ma J."/>
        </authorList>
    </citation>
    <scope>NUCLEOTIDE SEQUENCE [LARGE SCALE GENOMIC DNA]</scope>
    <source>
        <strain evidence="7">CGMCC 4.1469</strain>
    </source>
</reference>
<dbReference type="RefSeq" id="WP_377167301.1">
    <property type="nucleotide sequence ID" value="NZ_JBHSMQ010000004.1"/>
</dbReference>
<dbReference type="PANTHER" id="PTHR46491">
    <property type="entry name" value="CDGSH IRON SULFUR DOMAIN PROTEIN HOMOLOG"/>
    <property type="match status" value="1"/>
</dbReference>
<evidence type="ECO:0000256" key="1">
    <source>
        <dbReference type="ARBA" id="ARBA00022714"/>
    </source>
</evidence>
<dbReference type="Gene3D" id="3.40.5.90">
    <property type="entry name" value="CDGSH iron-sulfur domain, mitoNEET-type"/>
    <property type="match status" value="2"/>
</dbReference>
<sequence length="79" mass="8690">MENLPKIHDKQPVAVELPAGDHWWCACGLSGHQPKCDGSHKGTGFGPKKFTLPEAKKVWLCNCKHTKNPPFCDGSHKAL</sequence>
<dbReference type="PANTHER" id="PTHR46491:SF3">
    <property type="entry name" value="CDGSH IRON-SULFUR DOMAIN-CONTAINING PROTEIN 3, MITOCHONDRIAL"/>
    <property type="match status" value="1"/>
</dbReference>
<evidence type="ECO:0000256" key="4">
    <source>
        <dbReference type="ARBA" id="ARBA00023014"/>
    </source>
</evidence>
<dbReference type="EMBL" id="JBHSMQ010000004">
    <property type="protein sequence ID" value="MFC5455835.1"/>
    <property type="molecule type" value="Genomic_DNA"/>
</dbReference>
<feature type="domain" description="Iron-binding zinc finger CDGSH type" evidence="5">
    <location>
        <begin position="47"/>
        <end position="79"/>
    </location>
</feature>
<evidence type="ECO:0000256" key="2">
    <source>
        <dbReference type="ARBA" id="ARBA00022723"/>
    </source>
</evidence>
<dbReference type="SMART" id="SM00704">
    <property type="entry name" value="ZnF_CDGSH"/>
    <property type="match status" value="2"/>
</dbReference>
<keyword evidence="3" id="KW-0408">Iron</keyword>
<gene>
    <name evidence="6" type="ORF">ACFQDI_13305</name>
</gene>
<keyword evidence="7" id="KW-1185">Reference proteome</keyword>
<protein>
    <submittedName>
        <fullName evidence="6">CDGSH iron-sulfur domain-containing protein</fullName>
    </submittedName>
</protein>
<organism evidence="6 7">
    <name type="scientific">Prosthecobacter fluviatilis</name>
    <dbReference type="NCBI Taxonomy" id="445931"/>
    <lineage>
        <taxon>Bacteria</taxon>
        <taxon>Pseudomonadati</taxon>
        <taxon>Verrucomicrobiota</taxon>
        <taxon>Verrucomicrobiia</taxon>
        <taxon>Verrucomicrobiales</taxon>
        <taxon>Verrucomicrobiaceae</taxon>
        <taxon>Prosthecobacter</taxon>
    </lineage>
</organism>
<dbReference type="InterPro" id="IPR052950">
    <property type="entry name" value="CISD"/>
</dbReference>
<feature type="domain" description="Iron-binding zinc finger CDGSH type" evidence="5">
    <location>
        <begin position="10"/>
        <end position="46"/>
    </location>
</feature>
<evidence type="ECO:0000259" key="5">
    <source>
        <dbReference type="SMART" id="SM00704"/>
    </source>
</evidence>
<dbReference type="Pfam" id="PF09360">
    <property type="entry name" value="zf-CDGSH"/>
    <property type="match status" value="1"/>
</dbReference>
<dbReference type="InterPro" id="IPR018967">
    <property type="entry name" value="FeS-contain_CDGSH-typ"/>
</dbReference>
<keyword evidence="4" id="KW-0411">Iron-sulfur</keyword>
<dbReference type="Proteomes" id="UP001596052">
    <property type="component" value="Unassembled WGS sequence"/>
</dbReference>
<comment type="caution">
    <text evidence="6">The sequence shown here is derived from an EMBL/GenBank/DDBJ whole genome shotgun (WGS) entry which is preliminary data.</text>
</comment>
<evidence type="ECO:0000313" key="7">
    <source>
        <dbReference type="Proteomes" id="UP001596052"/>
    </source>
</evidence>
<keyword evidence="2" id="KW-0479">Metal-binding</keyword>
<dbReference type="InterPro" id="IPR042216">
    <property type="entry name" value="MitoNEET_CISD"/>
</dbReference>
<accession>A0ABW0KR71</accession>
<evidence type="ECO:0000313" key="6">
    <source>
        <dbReference type="EMBL" id="MFC5455835.1"/>
    </source>
</evidence>